<evidence type="ECO:0000256" key="4">
    <source>
        <dbReference type="ARBA" id="ARBA00022679"/>
    </source>
</evidence>
<comment type="caution">
    <text evidence="6">Lacks conserved residue(s) required for the propagation of feature annotation.</text>
</comment>
<keyword evidence="3 6" id="KW-0489">Methyltransferase</keyword>
<proteinExistence type="inferred from homology"/>
<dbReference type="EC" id="2.1.1.-" evidence="6"/>
<dbReference type="Proteomes" id="UP001519363">
    <property type="component" value="Unassembled WGS sequence"/>
</dbReference>
<dbReference type="HAMAP" id="MF_00074">
    <property type="entry name" value="16SrRNA_methyltr_G"/>
    <property type="match status" value="1"/>
</dbReference>
<dbReference type="PIRSF" id="PIRSF003078">
    <property type="entry name" value="GidB"/>
    <property type="match status" value="1"/>
</dbReference>
<feature type="binding site" evidence="6">
    <location>
        <position position="81"/>
    </location>
    <ligand>
        <name>S-adenosyl-L-methionine</name>
        <dbReference type="ChEBI" id="CHEBI:59789"/>
    </ligand>
</feature>
<comment type="similarity">
    <text evidence="6">Belongs to the methyltransferase superfamily. RNA methyltransferase RsmG family.</text>
</comment>
<keyword evidence="2 6" id="KW-0698">rRNA processing</keyword>
<evidence type="ECO:0000256" key="2">
    <source>
        <dbReference type="ARBA" id="ARBA00022552"/>
    </source>
</evidence>
<dbReference type="Pfam" id="PF02527">
    <property type="entry name" value="GidB"/>
    <property type="match status" value="1"/>
</dbReference>
<dbReference type="GO" id="GO:0008168">
    <property type="term" value="F:methyltransferase activity"/>
    <property type="evidence" value="ECO:0007669"/>
    <property type="project" value="UniProtKB-KW"/>
</dbReference>
<evidence type="ECO:0000256" key="3">
    <source>
        <dbReference type="ARBA" id="ARBA00022603"/>
    </source>
</evidence>
<comment type="caution">
    <text evidence="7">The sequence shown here is derived from an EMBL/GenBank/DDBJ whole genome shotgun (WGS) entry which is preliminary data.</text>
</comment>
<protein>
    <recommendedName>
        <fullName evidence="6">Ribosomal RNA small subunit methyltransferase G</fullName>
        <ecNumber evidence="6">2.1.1.-</ecNumber>
    </recommendedName>
    <alternativeName>
        <fullName evidence="6">16S rRNA 7-methylguanosine methyltransferase</fullName>
        <shortName evidence="6">16S rRNA m7G methyltransferase</shortName>
    </alternativeName>
</protein>
<accession>A0ABS5AG24</accession>
<dbReference type="RefSeq" id="WP_249044368.1">
    <property type="nucleotide sequence ID" value="NZ_JAGIOO010000001.1"/>
</dbReference>
<reference evidence="7 8" key="1">
    <citation type="submission" date="2021-03" db="EMBL/GenBank/DDBJ databases">
        <title>Sequencing the genomes of 1000 actinobacteria strains.</title>
        <authorList>
            <person name="Klenk H.-P."/>
        </authorList>
    </citation>
    <scope>NUCLEOTIDE SEQUENCE [LARGE SCALE GENOMIC DNA]</scope>
    <source>
        <strain evidence="7 8">DSM 44580</strain>
    </source>
</reference>
<feature type="binding site" evidence="6">
    <location>
        <position position="86"/>
    </location>
    <ligand>
        <name>S-adenosyl-L-methionine</name>
        <dbReference type="ChEBI" id="CHEBI:59789"/>
    </ligand>
</feature>
<keyword evidence="8" id="KW-1185">Reference proteome</keyword>
<feature type="binding site" evidence="6">
    <location>
        <begin position="132"/>
        <end position="133"/>
    </location>
    <ligand>
        <name>S-adenosyl-L-methionine</name>
        <dbReference type="ChEBI" id="CHEBI:59789"/>
    </ligand>
</feature>
<name>A0ABS5AG24_9PSEU</name>
<dbReference type="EMBL" id="JAGIOO010000001">
    <property type="protein sequence ID" value="MBP2475531.1"/>
    <property type="molecule type" value="Genomic_DNA"/>
</dbReference>
<dbReference type="PANTHER" id="PTHR31760:SF0">
    <property type="entry name" value="S-ADENOSYL-L-METHIONINE-DEPENDENT METHYLTRANSFERASES SUPERFAMILY PROTEIN"/>
    <property type="match status" value="1"/>
</dbReference>
<dbReference type="NCBIfam" id="TIGR00138">
    <property type="entry name" value="rsmG_gidB"/>
    <property type="match status" value="1"/>
</dbReference>
<dbReference type="PANTHER" id="PTHR31760">
    <property type="entry name" value="S-ADENOSYL-L-METHIONINE-DEPENDENT METHYLTRANSFERASES SUPERFAMILY PROTEIN"/>
    <property type="match status" value="1"/>
</dbReference>
<comment type="function">
    <text evidence="6">Specifically methylates the N7 position of a guanine in 16S rRNA.</text>
</comment>
<sequence length="235" mass="25013">MVSRETGAGEAVSVVVPEVAARVFGERLGVAERFGEMLVEQGVLRGLIGPREVERVWERHILNSAVVAELLAPGVSVVDVGSGAGLPGIPMAIARPDVEMVLLEPMARRCAWLEEVVDELELEGVYVVRGRAEEKVVRERVAGADVVTARAVAPLAKLAGWCLPLVRPEGQLLALKGSSAAEELERDEQAVAAVGGVNGRVVVTGEGVLEVPTTVVVLDRAPGRDGKRRRRKDRG</sequence>
<evidence type="ECO:0000256" key="5">
    <source>
        <dbReference type="ARBA" id="ARBA00022691"/>
    </source>
</evidence>
<keyword evidence="1 6" id="KW-0963">Cytoplasm</keyword>
<dbReference type="InterPro" id="IPR003682">
    <property type="entry name" value="rRNA_ssu_MeTfrase_G"/>
</dbReference>
<keyword evidence="5 6" id="KW-0949">S-adenosyl-L-methionine</keyword>
<comment type="subcellular location">
    <subcellularLocation>
        <location evidence="6">Cytoplasm</location>
    </subcellularLocation>
</comment>
<dbReference type="InterPro" id="IPR029063">
    <property type="entry name" value="SAM-dependent_MTases_sf"/>
</dbReference>
<evidence type="ECO:0000313" key="8">
    <source>
        <dbReference type="Proteomes" id="UP001519363"/>
    </source>
</evidence>
<evidence type="ECO:0000256" key="6">
    <source>
        <dbReference type="HAMAP-Rule" id="MF_00074"/>
    </source>
</evidence>
<organism evidence="7 8">
    <name type="scientific">Crossiella equi</name>
    <dbReference type="NCBI Taxonomy" id="130796"/>
    <lineage>
        <taxon>Bacteria</taxon>
        <taxon>Bacillati</taxon>
        <taxon>Actinomycetota</taxon>
        <taxon>Actinomycetes</taxon>
        <taxon>Pseudonocardiales</taxon>
        <taxon>Pseudonocardiaceae</taxon>
        <taxon>Crossiella</taxon>
    </lineage>
</organism>
<feature type="binding site" evidence="6">
    <location>
        <position position="150"/>
    </location>
    <ligand>
        <name>S-adenosyl-L-methionine</name>
        <dbReference type="ChEBI" id="CHEBI:59789"/>
    </ligand>
</feature>
<evidence type="ECO:0000313" key="7">
    <source>
        <dbReference type="EMBL" id="MBP2475531.1"/>
    </source>
</evidence>
<dbReference type="SUPFAM" id="SSF53335">
    <property type="entry name" value="S-adenosyl-L-methionine-dependent methyltransferases"/>
    <property type="match status" value="1"/>
</dbReference>
<gene>
    <name evidence="6" type="primary">rsmG</name>
    <name evidence="7" type="ORF">JOF53_004403</name>
</gene>
<dbReference type="Gene3D" id="3.40.50.150">
    <property type="entry name" value="Vaccinia Virus protein VP39"/>
    <property type="match status" value="1"/>
</dbReference>
<keyword evidence="4 6" id="KW-0808">Transferase</keyword>
<evidence type="ECO:0000256" key="1">
    <source>
        <dbReference type="ARBA" id="ARBA00022490"/>
    </source>
</evidence>
<dbReference type="GO" id="GO:0032259">
    <property type="term" value="P:methylation"/>
    <property type="evidence" value="ECO:0007669"/>
    <property type="project" value="UniProtKB-KW"/>
</dbReference>